<organism evidence="1 2">
    <name type="scientific">Ixodes persulcatus</name>
    <name type="common">Taiga tick</name>
    <dbReference type="NCBI Taxonomy" id="34615"/>
    <lineage>
        <taxon>Eukaryota</taxon>
        <taxon>Metazoa</taxon>
        <taxon>Ecdysozoa</taxon>
        <taxon>Arthropoda</taxon>
        <taxon>Chelicerata</taxon>
        <taxon>Arachnida</taxon>
        <taxon>Acari</taxon>
        <taxon>Parasitiformes</taxon>
        <taxon>Ixodida</taxon>
        <taxon>Ixodoidea</taxon>
        <taxon>Ixodidae</taxon>
        <taxon>Ixodinae</taxon>
        <taxon>Ixodes</taxon>
    </lineage>
</organism>
<evidence type="ECO:0000313" key="1">
    <source>
        <dbReference type="EMBL" id="KAG0420874.1"/>
    </source>
</evidence>
<protein>
    <submittedName>
        <fullName evidence="1">Uncharacterized protein</fullName>
    </submittedName>
</protein>
<comment type="caution">
    <text evidence="1">The sequence shown here is derived from an EMBL/GenBank/DDBJ whole genome shotgun (WGS) entry which is preliminary data.</text>
</comment>
<reference evidence="1 2" key="1">
    <citation type="journal article" date="2020" name="Cell">
        <title>Large-Scale Comparative Analyses of Tick Genomes Elucidate Their Genetic Diversity and Vector Capacities.</title>
        <authorList>
            <consortium name="Tick Genome and Microbiome Consortium (TIGMIC)"/>
            <person name="Jia N."/>
            <person name="Wang J."/>
            <person name="Shi W."/>
            <person name="Du L."/>
            <person name="Sun Y."/>
            <person name="Zhan W."/>
            <person name="Jiang J.F."/>
            <person name="Wang Q."/>
            <person name="Zhang B."/>
            <person name="Ji P."/>
            <person name="Bell-Sakyi L."/>
            <person name="Cui X.M."/>
            <person name="Yuan T.T."/>
            <person name="Jiang B.G."/>
            <person name="Yang W.F."/>
            <person name="Lam T.T."/>
            <person name="Chang Q.C."/>
            <person name="Ding S.J."/>
            <person name="Wang X.J."/>
            <person name="Zhu J.G."/>
            <person name="Ruan X.D."/>
            <person name="Zhao L."/>
            <person name="Wei J.T."/>
            <person name="Ye R.Z."/>
            <person name="Que T.C."/>
            <person name="Du C.H."/>
            <person name="Zhou Y.H."/>
            <person name="Cheng J.X."/>
            <person name="Dai P.F."/>
            <person name="Guo W.B."/>
            <person name="Han X.H."/>
            <person name="Huang E.J."/>
            <person name="Li L.F."/>
            <person name="Wei W."/>
            <person name="Gao Y.C."/>
            <person name="Liu J.Z."/>
            <person name="Shao H.Z."/>
            <person name="Wang X."/>
            <person name="Wang C.C."/>
            <person name="Yang T.C."/>
            <person name="Huo Q.B."/>
            <person name="Li W."/>
            <person name="Chen H.Y."/>
            <person name="Chen S.E."/>
            <person name="Zhou L.G."/>
            <person name="Ni X.B."/>
            <person name="Tian J.H."/>
            <person name="Sheng Y."/>
            <person name="Liu T."/>
            <person name="Pan Y.S."/>
            <person name="Xia L.Y."/>
            <person name="Li J."/>
            <person name="Zhao F."/>
            <person name="Cao W.C."/>
        </authorList>
    </citation>
    <scope>NUCLEOTIDE SEQUENCE [LARGE SCALE GENOMIC DNA]</scope>
    <source>
        <strain evidence="1">Iper-2018</strain>
    </source>
</reference>
<accession>A0AC60PJ38</accession>
<keyword evidence="2" id="KW-1185">Reference proteome</keyword>
<evidence type="ECO:0000313" key="2">
    <source>
        <dbReference type="Proteomes" id="UP000805193"/>
    </source>
</evidence>
<sequence length="334" mass="36513">MEAPQTVLENTDQPLCHWRQPTESCRHLSEHALSMASPYQQTAGLQDCSSNTGSSSESIYATLLRAGFTHNCFEFLDPCYVTSPPFADCFYSSGEEDLATSSDGASGVCEELDVTFEPPRQPTSPGRVQEDKDVFSASRTVTCDSDQSLSSSSNGRESITPEVSASLATAVACPRVFEAGEASDEGGADSGGCSEEKPRKERTAFSKHQVQELESEFAQRNYLTRLRRYEIALALDLTERQVNVLRDLGHYNDAASDEGAEVSSVFLKIDLRTCGLHHLISHRVCRRHVGTHPLRSSLPARHAGLRLYLRRCRHCSATGYGALLTVRGSAAVES</sequence>
<dbReference type="Proteomes" id="UP000805193">
    <property type="component" value="Unassembled WGS sequence"/>
</dbReference>
<proteinExistence type="predicted"/>
<name>A0AC60PJ38_IXOPE</name>
<dbReference type="EMBL" id="JABSTQ010010461">
    <property type="protein sequence ID" value="KAG0420874.1"/>
    <property type="molecule type" value="Genomic_DNA"/>
</dbReference>
<gene>
    <name evidence="1" type="ORF">HPB47_003216</name>
</gene>